<dbReference type="InterPro" id="IPR000073">
    <property type="entry name" value="AB_hydrolase_1"/>
</dbReference>
<evidence type="ECO:0000313" key="4">
    <source>
        <dbReference type="EMBL" id="ETN39813.1"/>
    </source>
</evidence>
<sequence length="592" mass="68633">MLKDSRTNRFLIRLSIFALCAIAPISVIYIVVRLLVTPSGYGAPFLFMLDAYMLAEALFFLLVHLPRKWWINRPAAPYAPLKTRAQRREMLVRSWDATPEPRRYVQMYFYGAPVESLGREDVKRWLRWRLWGRYSLHGGKETEGLMVDEGELEEYVQYTEEVLGHEFPEGATGNEGLVVREEPVRLVRRPLMWYGIIGIVDTIAFVGMWWRGFSLYARSAESVRSFPLRPLSVLGKKSPSGAFSYWYREHTKKARENGHLPMLFVHGIGVGLHFYLPFLKDLMLSPRQQGVGMIALEVLPVCNRITAPLPPSEQIAEEVLSILQYHNWENCVLVTHSYGSALAAHMFRHAEAKARIGPMILVDPVAFSFHPPDVAWNFLRRQPTTASEWQLWYFASMDSDVARTLTRNFRWLESSLWREDLDLHFNQAGRTKDTRVTVFLSGQDIITDVNTLGTYLSRSDQKVKWYRQTPQRRSQEGWKSKEWTGAEQLEVVYLPTLNHAELFEETTPRHLLVKTVEAYTLSARKENYLLGVWGIIYHPYLGSTDRDLENKHEYDDKKSRMSETQSGGQYESQQCPNVENDSNKIRAQRRES</sequence>
<reference evidence="4 5" key="1">
    <citation type="submission" date="2013-03" db="EMBL/GenBank/DDBJ databases">
        <title>The Genome Sequence of Phialophora europaea CBS 101466.</title>
        <authorList>
            <consortium name="The Broad Institute Genomics Platform"/>
            <person name="Cuomo C."/>
            <person name="de Hoog S."/>
            <person name="Gorbushina A."/>
            <person name="Walker B."/>
            <person name="Young S.K."/>
            <person name="Zeng Q."/>
            <person name="Gargeya S."/>
            <person name="Fitzgerald M."/>
            <person name="Haas B."/>
            <person name="Abouelleil A."/>
            <person name="Allen A.W."/>
            <person name="Alvarado L."/>
            <person name="Arachchi H.M."/>
            <person name="Berlin A.M."/>
            <person name="Chapman S.B."/>
            <person name="Gainer-Dewar J."/>
            <person name="Goldberg J."/>
            <person name="Griggs A."/>
            <person name="Gujja S."/>
            <person name="Hansen M."/>
            <person name="Howarth C."/>
            <person name="Imamovic A."/>
            <person name="Ireland A."/>
            <person name="Larimer J."/>
            <person name="McCowan C."/>
            <person name="Murphy C."/>
            <person name="Pearson M."/>
            <person name="Poon T.W."/>
            <person name="Priest M."/>
            <person name="Roberts A."/>
            <person name="Saif S."/>
            <person name="Shea T."/>
            <person name="Sisk P."/>
            <person name="Sykes S."/>
            <person name="Wortman J."/>
            <person name="Nusbaum C."/>
            <person name="Birren B."/>
        </authorList>
    </citation>
    <scope>NUCLEOTIDE SEQUENCE [LARGE SCALE GENOMIC DNA]</scope>
    <source>
        <strain evidence="4 5">CBS 101466</strain>
    </source>
</reference>
<protein>
    <recommendedName>
        <fullName evidence="3">AB hydrolase-1 domain-containing protein</fullName>
    </recommendedName>
</protein>
<feature type="transmembrane region" description="Helical" evidence="2">
    <location>
        <begin position="12"/>
        <end position="35"/>
    </location>
</feature>
<dbReference type="OrthoDB" id="6431331at2759"/>
<dbReference type="Gene3D" id="3.40.50.1820">
    <property type="entry name" value="alpha/beta hydrolase"/>
    <property type="match status" value="1"/>
</dbReference>
<dbReference type="STRING" id="1220924.W2RVL8"/>
<dbReference type="AlphaFoldDB" id="W2RVL8"/>
<keyword evidence="2" id="KW-1133">Transmembrane helix</keyword>
<dbReference type="EMBL" id="KB822721">
    <property type="protein sequence ID" value="ETN39813.1"/>
    <property type="molecule type" value="Genomic_DNA"/>
</dbReference>
<keyword evidence="2" id="KW-0472">Membrane</keyword>
<feature type="region of interest" description="Disordered" evidence="1">
    <location>
        <begin position="552"/>
        <end position="592"/>
    </location>
</feature>
<proteinExistence type="predicted"/>
<gene>
    <name evidence="4" type="ORF">HMPREF1541_06039</name>
</gene>
<dbReference type="VEuPathDB" id="FungiDB:HMPREF1541_06039"/>
<organism evidence="4 5">
    <name type="scientific">Cyphellophora europaea (strain CBS 101466)</name>
    <name type="common">Phialophora europaea</name>
    <dbReference type="NCBI Taxonomy" id="1220924"/>
    <lineage>
        <taxon>Eukaryota</taxon>
        <taxon>Fungi</taxon>
        <taxon>Dikarya</taxon>
        <taxon>Ascomycota</taxon>
        <taxon>Pezizomycotina</taxon>
        <taxon>Eurotiomycetes</taxon>
        <taxon>Chaetothyriomycetidae</taxon>
        <taxon>Chaetothyriales</taxon>
        <taxon>Cyphellophoraceae</taxon>
        <taxon>Cyphellophora</taxon>
    </lineage>
</organism>
<dbReference type="InParanoid" id="W2RVL8"/>
<dbReference type="SUPFAM" id="SSF53474">
    <property type="entry name" value="alpha/beta-Hydrolases"/>
    <property type="match status" value="1"/>
</dbReference>
<feature type="compositionally biased region" description="Polar residues" evidence="1">
    <location>
        <begin position="562"/>
        <end position="580"/>
    </location>
</feature>
<keyword evidence="5" id="KW-1185">Reference proteome</keyword>
<dbReference type="PANTHER" id="PTHR37471:SF1">
    <property type="entry name" value="AB HYDROLASE-1 DOMAIN-CONTAINING PROTEIN"/>
    <property type="match status" value="1"/>
</dbReference>
<evidence type="ECO:0000256" key="1">
    <source>
        <dbReference type="SAM" id="MobiDB-lite"/>
    </source>
</evidence>
<feature type="transmembrane region" description="Helical" evidence="2">
    <location>
        <begin position="191"/>
        <end position="210"/>
    </location>
</feature>
<evidence type="ECO:0000256" key="2">
    <source>
        <dbReference type="SAM" id="Phobius"/>
    </source>
</evidence>
<dbReference type="RefSeq" id="XP_008718598.1">
    <property type="nucleotide sequence ID" value="XM_008720376.1"/>
</dbReference>
<dbReference type="Pfam" id="PF12697">
    <property type="entry name" value="Abhydrolase_6"/>
    <property type="match status" value="1"/>
</dbReference>
<evidence type="ECO:0000313" key="5">
    <source>
        <dbReference type="Proteomes" id="UP000030752"/>
    </source>
</evidence>
<feature type="compositionally biased region" description="Basic and acidic residues" evidence="1">
    <location>
        <begin position="581"/>
        <end position="592"/>
    </location>
</feature>
<feature type="compositionally biased region" description="Basic and acidic residues" evidence="1">
    <location>
        <begin position="552"/>
        <end position="561"/>
    </location>
</feature>
<name>W2RVL8_CYPE1</name>
<feature type="domain" description="AB hydrolase-1" evidence="3">
    <location>
        <begin position="263"/>
        <end position="403"/>
    </location>
</feature>
<accession>W2RVL8</accession>
<keyword evidence="2" id="KW-0812">Transmembrane</keyword>
<dbReference type="HOGENOM" id="CLU_027502_2_0_1"/>
<evidence type="ECO:0000259" key="3">
    <source>
        <dbReference type="Pfam" id="PF12697"/>
    </source>
</evidence>
<dbReference type="eggNOG" id="ENOG502QW6Q">
    <property type="taxonomic scope" value="Eukaryota"/>
</dbReference>
<dbReference type="InterPro" id="IPR029058">
    <property type="entry name" value="AB_hydrolase_fold"/>
</dbReference>
<dbReference type="PANTHER" id="PTHR37471">
    <property type="entry name" value="UNNAMED PRODUCT"/>
    <property type="match status" value="1"/>
</dbReference>
<dbReference type="GeneID" id="19973378"/>
<dbReference type="Proteomes" id="UP000030752">
    <property type="component" value="Unassembled WGS sequence"/>
</dbReference>
<feature type="transmembrane region" description="Helical" evidence="2">
    <location>
        <begin position="41"/>
        <end position="63"/>
    </location>
</feature>